<dbReference type="PANTHER" id="PTHR48100">
    <property type="entry name" value="BROAD-SPECIFICITY PHOSPHATASE YOR283W-RELATED"/>
    <property type="match status" value="1"/>
</dbReference>
<dbReference type="RefSeq" id="WP_301137558.1">
    <property type="nucleotide sequence ID" value="NZ_JAUHTQ010000004.1"/>
</dbReference>
<dbReference type="CDD" id="cd07067">
    <property type="entry name" value="HP_PGM_like"/>
    <property type="match status" value="1"/>
</dbReference>
<dbReference type="InterPro" id="IPR013078">
    <property type="entry name" value="His_Pase_superF_clade-1"/>
</dbReference>
<reference evidence="1" key="1">
    <citation type="submission" date="2023-07" db="EMBL/GenBank/DDBJ databases">
        <title>Ureibacillus sp. isolated from freshwater well.</title>
        <authorList>
            <person name="Kirdat K."/>
            <person name="Bhatt A."/>
            <person name="Teware R."/>
            <person name="Bhavsar Y."/>
            <person name="Yadav A."/>
        </authorList>
    </citation>
    <scope>NUCLEOTIDE SEQUENCE</scope>
    <source>
        <strain evidence="1">BA0131</strain>
    </source>
</reference>
<dbReference type="EMBL" id="JAUHTQ010000004">
    <property type="protein sequence ID" value="MDN4493261.1"/>
    <property type="molecule type" value="Genomic_DNA"/>
</dbReference>
<dbReference type="SUPFAM" id="SSF53254">
    <property type="entry name" value="Phosphoglycerate mutase-like"/>
    <property type="match status" value="1"/>
</dbReference>
<proteinExistence type="predicted"/>
<name>A0ABT8GPM8_9BACL</name>
<dbReference type="Gene3D" id="3.40.50.1240">
    <property type="entry name" value="Phosphoglycerate mutase-like"/>
    <property type="match status" value="1"/>
</dbReference>
<dbReference type="InterPro" id="IPR050275">
    <property type="entry name" value="PGM_Phosphatase"/>
</dbReference>
<comment type="caution">
    <text evidence="1">The sequence shown here is derived from an EMBL/GenBank/DDBJ whole genome shotgun (WGS) entry which is preliminary data.</text>
</comment>
<sequence length="199" mass="23453">MGNPAVVHLIRHEKTDANLKRKYIGWTDEPIDIKEQYFNITINPGVVYGSDLKRCIETAHLYFPQATYLPDRNLRELNFGDFEMKTYEELRNLSLYRRWIDDPKTTTPPNGESYDDFEQRVLRSFFHIVSQNDESTFVVHGGVIRVLLFLFGPVENTFQQIMISHRTIYSLQWPDYSELKEGKRCKLLSEEPIMAKENL</sequence>
<gene>
    <name evidence="1" type="ORF">QYB95_06925</name>
</gene>
<dbReference type="InterPro" id="IPR029033">
    <property type="entry name" value="His_PPase_superfam"/>
</dbReference>
<evidence type="ECO:0000313" key="2">
    <source>
        <dbReference type="Proteomes" id="UP001172743"/>
    </source>
</evidence>
<evidence type="ECO:0000313" key="1">
    <source>
        <dbReference type="EMBL" id="MDN4493261.1"/>
    </source>
</evidence>
<accession>A0ABT8GPM8</accession>
<organism evidence="1 2">
    <name type="scientific">Ureibacillus aquaedulcis</name>
    <dbReference type="NCBI Taxonomy" id="3058421"/>
    <lineage>
        <taxon>Bacteria</taxon>
        <taxon>Bacillati</taxon>
        <taxon>Bacillota</taxon>
        <taxon>Bacilli</taxon>
        <taxon>Bacillales</taxon>
        <taxon>Caryophanaceae</taxon>
        <taxon>Ureibacillus</taxon>
    </lineage>
</organism>
<keyword evidence="2" id="KW-1185">Reference proteome</keyword>
<dbReference type="SMART" id="SM00855">
    <property type="entry name" value="PGAM"/>
    <property type="match status" value="1"/>
</dbReference>
<protein>
    <submittedName>
        <fullName evidence="1">Histidine phosphatase family protein</fullName>
    </submittedName>
</protein>
<dbReference type="Proteomes" id="UP001172743">
    <property type="component" value="Unassembled WGS sequence"/>
</dbReference>
<dbReference type="Pfam" id="PF00300">
    <property type="entry name" value="His_Phos_1"/>
    <property type="match status" value="1"/>
</dbReference>
<dbReference type="PANTHER" id="PTHR48100:SF59">
    <property type="entry name" value="ADENOSYLCOBALAMIN_ALPHA-RIBAZOLE PHOSPHATASE"/>
    <property type="match status" value="1"/>
</dbReference>